<evidence type="ECO:0000313" key="1">
    <source>
        <dbReference type="EMBL" id="MEK9502438.1"/>
    </source>
</evidence>
<protein>
    <submittedName>
        <fullName evidence="1">Carboxypeptidase regulatory-like domain-containing protein</fullName>
    </submittedName>
</protein>
<name>A0ABU9ECI6_9BACT</name>
<dbReference type="Gene3D" id="2.60.40.1120">
    <property type="entry name" value="Carboxypeptidase-like, regulatory domain"/>
    <property type="match status" value="1"/>
</dbReference>
<dbReference type="RefSeq" id="WP_405283929.1">
    <property type="nucleotide sequence ID" value="NZ_CP144380.1"/>
</dbReference>
<dbReference type="Pfam" id="PF13620">
    <property type="entry name" value="CarboxypepD_reg"/>
    <property type="match status" value="1"/>
</dbReference>
<dbReference type="Proteomes" id="UP001484239">
    <property type="component" value="Unassembled WGS sequence"/>
</dbReference>
<dbReference type="InterPro" id="IPR008969">
    <property type="entry name" value="CarboxyPept-like_regulatory"/>
</dbReference>
<accession>A0ABU9ECI6</accession>
<sequence>MRTTAGRSIHRRAGVATAPGYRVACALCGVLLLVGATPVSARQTAARTLGGMVVDAATGSPLAQVTLRVESHGRGATSSADGRFRIEGIPEGAVLLRAARIGYEDAVVLVPEGPADALLLRLVPRPIQIEGFEVEPVTHTALEGIVRDAVSGAGVPRPALSIEGRRIGRSNGDGTFHIERLAVGRHLLLVEGLGYESLYVPLHLTGSAEPLLLALDPDPLLMEGIAVVTERLQNRRRAYAWGPVRTWTEEQLHESPAADVVHLLQMKYSLYIVPCSGGGGDCFLGRGASTFSPTVILDEMALPCGLSTLRSYDLRELHLLEVFDRGRQIRVYTRAYMTKTGRRPGALIPADYPPISSGC</sequence>
<reference evidence="1 2" key="1">
    <citation type="submission" date="2024-02" db="EMBL/GenBank/DDBJ databases">
        <title>A novel Gemmatimonadota bacterium.</title>
        <authorList>
            <person name="Du Z.-J."/>
            <person name="Ye Y.-Q."/>
        </authorList>
    </citation>
    <scope>NUCLEOTIDE SEQUENCE [LARGE SCALE GENOMIC DNA]</scope>
    <source>
        <strain evidence="1 2">DH-20</strain>
    </source>
</reference>
<dbReference type="EMBL" id="JBBHLI010000011">
    <property type="protein sequence ID" value="MEK9502438.1"/>
    <property type="molecule type" value="Genomic_DNA"/>
</dbReference>
<dbReference type="SUPFAM" id="SSF49464">
    <property type="entry name" value="Carboxypeptidase regulatory domain-like"/>
    <property type="match status" value="2"/>
</dbReference>
<keyword evidence="2" id="KW-1185">Reference proteome</keyword>
<proteinExistence type="predicted"/>
<comment type="caution">
    <text evidence="1">The sequence shown here is derived from an EMBL/GenBank/DDBJ whole genome shotgun (WGS) entry which is preliminary data.</text>
</comment>
<gene>
    <name evidence="1" type="ORF">WI372_15700</name>
</gene>
<organism evidence="1 2">
    <name type="scientific">Gaopeijia maritima</name>
    <dbReference type="NCBI Taxonomy" id="3119007"/>
    <lineage>
        <taxon>Bacteria</taxon>
        <taxon>Pseudomonadati</taxon>
        <taxon>Gemmatimonadota</taxon>
        <taxon>Longimicrobiia</taxon>
        <taxon>Gaopeijiales</taxon>
        <taxon>Gaopeijiaceae</taxon>
        <taxon>Gaopeijia</taxon>
    </lineage>
</organism>
<evidence type="ECO:0000313" key="2">
    <source>
        <dbReference type="Proteomes" id="UP001484239"/>
    </source>
</evidence>